<accession>A0A1J1HJD4</accession>
<protein>
    <submittedName>
        <fullName evidence="1">CLUMA_CG001945, isoform A</fullName>
    </submittedName>
</protein>
<dbReference type="Proteomes" id="UP000183832">
    <property type="component" value="Unassembled WGS sequence"/>
</dbReference>
<reference evidence="1 2" key="1">
    <citation type="submission" date="2015-04" db="EMBL/GenBank/DDBJ databases">
        <authorList>
            <person name="Syromyatnikov M.Y."/>
            <person name="Popov V.N."/>
        </authorList>
    </citation>
    <scope>NUCLEOTIDE SEQUENCE [LARGE SCALE GENOMIC DNA]</scope>
</reference>
<gene>
    <name evidence="1" type="ORF">CLUMA_CG001945</name>
</gene>
<dbReference type="AlphaFoldDB" id="A0A1J1HJD4"/>
<evidence type="ECO:0000313" key="2">
    <source>
        <dbReference type="Proteomes" id="UP000183832"/>
    </source>
</evidence>
<proteinExistence type="predicted"/>
<keyword evidence="2" id="KW-1185">Reference proteome</keyword>
<sequence>MIFDSRLQKVLSHCYNQETLKLLVILSNCHFQCSIQPPQSSYQSQLVVDLYQL</sequence>
<dbReference type="EMBL" id="CVRI01000006">
    <property type="protein sequence ID" value="CRK88160.1"/>
    <property type="molecule type" value="Genomic_DNA"/>
</dbReference>
<name>A0A1J1HJD4_9DIPT</name>
<evidence type="ECO:0000313" key="1">
    <source>
        <dbReference type="EMBL" id="CRK88160.1"/>
    </source>
</evidence>
<organism evidence="1 2">
    <name type="scientific">Clunio marinus</name>
    <dbReference type="NCBI Taxonomy" id="568069"/>
    <lineage>
        <taxon>Eukaryota</taxon>
        <taxon>Metazoa</taxon>
        <taxon>Ecdysozoa</taxon>
        <taxon>Arthropoda</taxon>
        <taxon>Hexapoda</taxon>
        <taxon>Insecta</taxon>
        <taxon>Pterygota</taxon>
        <taxon>Neoptera</taxon>
        <taxon>Endopterygota</taxon>
        <taxon>Diptera</taxon>
        <taxon>Nematocera</taxon>
        <taxon>Chironomoidea</taxon>
        <taxon>Chironomidae</taxon>
        <taxon>Clunio</taxon>
    </lineage>
</organism>